<dbReference type="AlphaFoldDB" id="A0A3A2ZG94"/>
<dbReference type="Proteomes" id="UP000266188">
    <property type="component" value="Unassembled WGS sequence"/>
</dbReference>
<sequence length="71" mass="7914">MSPGQERAEIGTVSLPSETGVQEELHETMEILPATDKLCHFLDYEDQVISATEPRPPPQQLAEDDLQKLIP</sequence>
<feature type="region of interest" description="Disordered" evidence="1">
    <location>
        <begin position="50"/>
        <end position="71"/>
    </location>
</feature>
<reference evidence="3" key="1">
    <citation type="submission" date="2017-02" db="EMBL/GenBank/DDBJ databases">
        <authorList>
            <person name="Tafer H."/>
            <person name="Lopandic K."/>
        </authorList>
    </citation>
    <scope>NUCLEOTIDE SEQUENCE [LARGE SCALE GENOMIC DNA]</scope>
    <source>
        <strain evidence="3">CBS 366.77</strain>
    </source>
</reference>
<name>A0A3A2ZG94_9EURO</name>
<organism evidence="2 3">
    <name type="scientific">Aspergillus sclerotialis</name>
    <dbReference type="NCBI Taxonomy" id="2070753"/>
    <lineage>
        <taxon>Eukaryota</taxon>
        <taxon>Fungi</taxon>
        <taxon>Dikarya</taxon>
        <taxon>Ascomycota</taxon>
        <taxon>Pezizomycotina</taxon>
        <taxon>Eurotiomycetes</taxon>
        <taxon>Eurotiomycetidae</taxon>
        <taxon>Eurotiales</taxon>
        <taxon>Aspergillaceae</taxon>
        <taxon>Aspergillus</taxon>
        <taxon>Aspergillus subgen. Polypaecilum</taxon>
    </lineage>
</organism>
<gene>
    <name evidence="2" type="ORF">PHISCL_07283</name>
</gene>
<evidence type="ECO:0000313" key="3">
    <source>
        <dbReference type="Proteomes" id="UP000266188"/>
    </source>
</evidence>
<keyword evidence="3" id="KW-1185">Reference proteome</keyword>
<proteinExistence type="predicted"/>
<accession>A0A3A2ZG94</accession>
<protein>
    <submittedName>
        <fullName evidence="2">Uncharacterized protein</fullName>
    </submittedName>
</protein>
<evidence type="ECO:0000313" key="2">
    <source>
        <dbReference type="EMBL" id="RJE20387.1"/>
    </source>
</evidence>
<dbReference type="EMBL" id="MVGC01000312">
    <property type="protein sequence ID" value="RJE20387.1"/>
    <property type="molecule type" value="Genomic_DNA"/>
</dbReference>
<comment type="caution">
    <text evidence="2">The sequence shown here is derived from an EMBL/GenBank/DDBJ whole genome shotgun (WGS) entry which is preliminary data.</text>
</comment>
<evidence type="ECO:0000256" key="1">
    <source>
        <dbReference type="SAM" id="MobiDB-lite"/>
    </source>
</evidence>